<reference evidence="1 2" key="1">
    <citation type="journal article" date="2015" name="Parasitol. Res.">
        <title>Viruses in close associations with free-living amoebae.</title>
        <authorList>
            <person name="Scheid P."/>
        </authorList>
    </citation>
    <scope>NUCLEOTIDE SEQUENCE [LARGE SCALE GENOMIC DNA]</scope>
    <source>
        <strain evidence="1">KlaHel</strain>
    </source>
</reference>
<proteinExistence type="predicted"/>
<name>A0A0B5J374_9VIRU</name>
<accession>A0A0B5J374</accession>
<organism evidence="1 2">
    <name type="scientific">Pandoravirus inopinatum</name>
    <dbReference type="NCBI Taxonomy" id="1605721"/>
    <lineage>
        <taxon>Viruses</taxon>
        <taxon>Pandoravirus</taxon>
    </lineage>
</organism>
<dbReference type="KEGG" id="vg:23462966"/>
<dbReference type="GeneID" id="23462966"/>
<dbReference type="RefSeq" id="YP_009120284.1">
    <property type="nucleotide sequence ID" value="NC_026440.1"/>
</dbReference>
<evidence type="ECO:0000313" key="2">
    <source>
        <dbReference type="Proteomes" id="UP000202511"/>
    </source>
</evidence>
<protein>
    <submittedName>
        <fullName evidence="1">Uncharacterized protein</fullName>
    </submittedName>
</protein>
<sequence>MDFCWSIDTDKKRQGAQGRRSMHTVPSASYLGDWPAQLGTSPANWATTNSTCGGSRTRRCHFPNCKSIAHKKGTVGGVQGHARARVCILFVHDGARFIGDFVKKSGVARFDAHQRSSLALIWLPDIRLAMDLPGLRVASH</sequence>
<evidence type="ECO:0000313" key="1">
    <source>
        <dbReference type="EMBL" id="AJF98049.1"/>
    </source>
</evidence>
<dbReference type="Proteomes" id="UP000202511">
    <property type="component" value="Segment"/>
</dbReference>
<dbReference type="EMBL" id="KP136319">
    <property type="protein sequence ID" value="AJF98049.1"/>
    <property type="molecule type" value="Genomic_DNA"/>
</dbReference>